<name>A0A8W8NRW0_MAGGI</name>
<dbReference type="GO" id="GO:0046872">
    <property type="term" value="F:metal ion binding"/>
    <property type="evidence" value="ECO:0007669"/>
    <property type="project" value="UniProtKB-KW"/>
</dbReference>
<keyword evidence="2" id="KW-0540">Nuclease</keyword>
<dbReference type="InterPro" id="IPR049012">
    <property type="entry name" value="Mutator_transp_dom"/>
</dbReference>
<evidence type="ECO:0000256" key="4">
    <source>
        <dbReference type="ARBA" id="ARBA00022801"/>
    </source>
</evidence>
<protein>
    <recommendedName>
        <fullName evidence="8">Exonuclease domain-containing protein</fullName>
    </recommendedName>
</protein>
<evidence type="ECO:0000256" key="1">
    <source>
        <dbReference type="ARBA" id="ARBA00001946"/>
    </source>
</evidence>
<dbReference type="Pfam" id="PF22123">
    <property type="entry name" value="Exu_RNase_H_like"/>
    <property type="match status" value="1"/>
</dbReference>
<organism evidence="9 10">
    <name type="scientific">Magallana gigas</name>
    <name type="common">Pacific oyster</name>
    <name type="synonym">Crassostrea gigas</name>
    <dbReference type="NCBI Taxonomy" id="29159"/>
    <lineage>
        <taxon>Eukaryota</taxon>
        <taxon>Metazoa</taxon>
        <taxon>Spiralia</taxon>
        <taxon>Lophotrochozoa</taxon>
        <taxon>Mollusca</taxon>
        <taxon>Bivalvia</taxon>
        <taxon>Autobranchia</taxon>
        <taxon>Pteriomorphia</taxon>
        <taxon>Ostreida</taxon>
        <taxon>Ostreoidea</taxon>
        <taxon>Ostreidae</taxon>
        <taxon>Magallana</taxon>
    </lineage>
</organism>
<dbReference type="SUPFAM" id="SSF53098">
    <property type="entry name" value="Ribonuclease H-like"/>
    <property type="match status" value="1"/>
</dbReference>
<keyword evidence="5" id="KW-0269">Exonuclease</keyword>
<keyword evidence="3" id="KW-0479">Metal-binding</keyword>
<dbReference type="PANTHER" id="PTHR13058:SF22">
    <property type="entry name" value="EXODEOXYRIBONUCLEASE III"/>
    <property type="match status" value="1"/>
</dbReference>
<dbReference type="InterPro" id="IPR054362">
    <property type="entry name" value="Exu_RNase_H-like"/>
</dbReference>
<dbReference type="InterPro" id="IPR013520">
    <property type="entry name" value="Ribonucl_H"/>
</dbReference>
<reference evidence="9" key="1">
    <citation type="submission" date="2022-08" db="UniProtKB">
        <authorList>
            <consortium name="EnsemblMetazoa"/>
        </authorList>
    </citation>
    <scope>IDENTIFICATION</scope>
    <source>
        <strain evidence="9">05x7-T-G4-1.051#20</strain>
    </source>
</reference>
<dbReference type="AlphaFoldDB" id="A0A8W8NRW0"/>
<keyword evidence="10" id="KW-1185">Reference proteome</keyword>
<evidence type="ECO:0000259" key="8">
    <source>
        <dbReference type="SMART" id="SM00479"/>
    </source>
</evidence>
<dbReference type="Gene3D" id="3.30.420.10">
    <property type="entry name" value="Ribonuclease H-like superfamily/Ribonuclease H"/>
    <property type="match status" value="1"/>
</dbReference>
<dbReference type="SMART" id="SM00479">
    <property type="entry name" value="EXOIII"/>
    <property type="match status" value="1"/>
</dbReference>
<dbReference type="InterPro" id="IPR036397">
    <property type="entry name" value="RNaseH_sf"/>
</dbReference>
<dbReference type="CDD" id="cd06127">
    <property type="entry name" value="DEDDh"/>
    <property type="match status" value="1"/>
</dbReference>
<comment type="cofactor">
    <cofactor evidence="1">
        <name>Mg(2+)</name>
        <dbReference type="ChEBI" id="CHEBI:18420"/>
    </cofactor>
</comment>
<dbReference type="Proteomes" id="UP000005408">
    <property type="component" value="Unassembled WGS sequence"/>
</dbReference>
<evidence type="ECO:0000313" key="10">
    <source>
        <dbReference type="Proteomes" id="UP000005408"/>
    </source>
</evidence>
<sequence length="692" mass="76499">MVFTSSKRKKREKNVVSATKARWVIKKQSAQISEEHNYANAGTCNATSSLSLNLPDLNNIVADEEVDDVNADTDDSDDCESKHSSMPWDSGRRVVELGVLANALASCKNCTNPLQLSHATSIRTYGLAAILKVPCSNTNCRFVNNVPTGKQHGKTHIWDVNTKLANALIHAGVGVSQMNSNLAALNIPQVQHKLVSKRQTEVGQAVEVVANSSVLECLEEECNATEKETGSKDICVSVDAGWQKRGSGKAYDSMSGHATMIGTRTGKVVGYSVRTKSCRVCSHASKTGTNPQPHDCKQNWNGSAKAMEQDMVVEMVKEKKQAGILRVIRYIQKCWAYMVAQNKHNPAGVEVGLDAMWKHPGSASLNYRVSAAVAQKNIGHTYVSKVNARIGLSPGSYTQRLAVLRDLQHRKRKALNTTRAAKRRRLELKAKRLQKSSCQETREGKTYSPEVDVCGEEADLTFIPPPCPSPVRVPVNVSSEHVPVYFDLETTGSARTSHITQIAAAAGELHFSCYVFPRIAISSQSASVTGISVRNGIMYHHGKRVDSKSISTAVDMLLDFCQTFQKKIILVGHNVESFDSPILMYALDRCKKLESFTNIVDGFLDTLKFFRIERPVLDKLSEYWFRKCKRQDSIVNFCSGLQLKHLELAYSRDPVEGIYSLFSEQCGKSVRVSKSRKVTGKVVEYFASLRES</sequence>
<dbReference type="GO" id="GO:0008296">
    <property type="term" value="F:3'-5'-DNA exonuclease activity"/>
    <property type="evidence" value="ECO:0007669"/>
    <property type="project" value="TreeGrafter"/>
</dbReference>
<evidence type="ECO:0000256" key="3">
    <source>
        <dbReference type="ARBA" id="ARBA00022723"/>
    </source>
</evidence>
<dbReference type="GO" id="GO:0006308">
    <property type="term" value="P:DNA catabolic process"/>
    <property type="evidence" value="ECO:0007669"/>
    <property type="project" value="TreeGrafter"/>
</dbReference>
<evidence type="ECO:0000256" key="7">
    <source>
        <dbReference type="ARBA" id="ARBA00025769"/>
    </source>
</evidence>
<dbReference type="Pfam" id="PF25244">
    <property type="entry name" value="PML_C"/>
    <property type="match status" value="1"/>
</dbReference>
<evidence type="ECO:0000256" key="6">
    <source>
        <dbReference type="ARBA" id="ARBA00022842"/>
    </source>
</evidence>
<dbReference type="InterPro" id="IPR057617">
    <property type="entry name" value="PML_C"/>
</dbReference>
<accession>A0A8W8NRW0</accession>
<dbReference type="EnsemblMetazoa" id="G772.1">
    <property type="protein sequence ID" value="G772.1:cds"/>
    <property type="gene ID" value="G772"/>
</dbReference>
<dbReference type="Pfam" id="PF20700">
    <property type="entry name" value="Mutator"/>
    <property type="match status" value="1"/>
</dbReference>
<keyword evidence="4" id="KW-0378">Hydrolase</keyword>
<comment type="similarity">
    <text evidence="7">Belongs to the exonuclease superfamily. TREX family.</text>
</comment>
<evidence type="ECO:0000256" key="2">
    <source>
        <dbReference type="ARBA" id="ARBA00022722"/>
    </source>
</evidence>
<feature type="domain" description="Exonuclease" evidence="8">
    <location>
        <begin position="482"/>
        <end position="634"/>
    </location>
</feature>
<dbReference type="InterPro" id="IPR012337">
    <property type="entry name" value="RNaseH-like_sf"/>
</dbReference>
<dbReference type="PANTHER" id="PTHR13058">
    <property type="entry name" value="THREE PRIME REPAIR EXONUCLEASE 1, 2"/>
    <property type="match status" value="1"/>
</dbReference>
<evidence type="ECO:0000313" key="9">
    <source>
        <dbReference type="EnsemblMetazoa" id="G772.1:cds"/>
    </source>
</evidence>
<evidence type="ECO:0000256" key="5">
    <source>
        <dbReference type="ARBA" id="ARBA00022839"/>
    </source>
</evidence>
<dbReference type="GO" id="GO:0005737">
    <property type="term" value="C:cytoplasm"/>
    <property type="evidence" value="ECO:0007669"/>
    <property type="project" value="TreeGrafter"/>
</dbReference>
<dbReference type="InterPro" id="IPR040393">
    <property type="entry name" value="TREX1/2"/>
</dbReference>
<proteinExistence type="inferred from homology"/>
<dbReference type="GO" id="GO:0003676">
    <property type="term" value="F:nucleic acid binding"/>
    <property type="evidence" value="ECO:0007669"/>
    <property type="project" value="InterPro"/>
</dbReference>
<keyword evidence="6" id="KW-0460">Magnesium</keyword>